<proteinExistence type="predicted"/>
<dbReference type="Proteomes" id="UP000321168">
    <property type="component" value="Unassembled WGS sequence"/>
</dbReference>
<reference evidence="2 3" key="1">
    <citation type="submission" date="2019-08" db="EMBL/GenBank/DDBJ databases">
        <title>Genome of Luteibaculum oceani JCM 18817.</title>
        <authorList>
            <person name="Bowman J.P."/>
        </authorList>
    </citation>
    <scope>NUCLEOTIDE SEQUENCE [LARGE SCALE GENOMIC DNA]</scope>
    <source>
        <strain evidence="2 3">JCM 18817</strain>
    </source>
</reference>
<dbReference type="OrthoDB" id="662434at2"/>
<gene>
    <name evidence="2" type="ORF">FRX97_11460</name>
</gene>
<evidence type="ECO:0000256" key="1">
    <source>
        <dbReference type="SAM" id="MobiDB-lite"/>
    </source>
</evidence>
<name>A0A5C6US19_9FLAO</name>
<accession>A0A5C6US19</accession>
<organism evidence="2 3">
    <name type="scientific">Luteibaculum oceani</name>
    <dbReference type="NCBI Taxonomy" id="1294296"/>
    <lineage>
        <taxon>Bacteria</taxon>
        <taxon>Pseudomonadati</taxon>
        <taxon>Bacteroidota</taxon>
        <taxon>Flavobacteriia</taxon>
        <taxon>Flavobacteriales</taxon>
        <taxon>Luteibaculaceae</taxon>
        <taxon>Luteibaculum</taxon>
    </lineage>
</organism>
<sequence length="390" mass="43850">MKSIYAVIFTLFTVLGYSQSDTLALKNGEKLVVKITSTKGQEIVYQNFGFGENVTFSIDKEKVSYLVRASYGEREYIKNKGNKKTKKTKSSSLAKSSKEPKKAKAPKEKKTWKLFTPKEATVNSEPGNQETAKVEKVEEKQETVKPSEKEEPKTKEEAVNQEETAKSKPVKTPKAEKKETKPSKDEKGRPRFFYPHKVPGNKLQYNLVNLGTGILELTYERVFSQHFGLELTYGTKSTNDIELRNYGLGFKLYNKSKGQGRTGNTYFKPELFYLTYVKTDDGVTQEEGGILGGGTTSTYSATYEQQIAGLALHIGRKWDFTPRFQFEIFLGIGAGYLIESYDSDNPNSEPNYGSQDDIRGSKFVYTEGFRNEELPVVPTASGGVKFGFSF</sequence>
<feature type="compositionally biased region" description="Basic and acidic residues" evidence="1">
    <location>
        <begin position="132"/>
        <end position="166"/>
    </location>
</feature>
<dbReference type="AlphaFoldDB" id="A0A5C6US19"/>
<evidence type="ECO:0000313" key="2">
    <source>
        <dbReference type="EMBL" id="TXC76122.1"/>
    </source>
</evidence>
<dbReference type="RefSeq" id="WP_147015360.1">
    <property type="nucleotide sequence ID" value="NZ_VORB01000011.1"/>
</dbReference>
<feature type="region of interest" description="Disordered" evidence="1">
    <location>
        <begin position="78"/>
        <end position="195"/>
    </location>
</feature>
<feature type="compositionally biased region" description="Basic and acidic residues" evidence="1">
    <location>
        <begin position="173"/>
        <end position="189"/>
    </location>
</feature>
<dbReference type="EMBL" id="VORB01000011">
    <property type="protein sequence ID" value="TXC76122.1"/>
    <property type="molecule type" value="Genomic_DNA"/>
</dbReference>
<keyword evidence="3" id="KW-1185">Reference proteome</keyword>
<feature type="compositionally biased region" description="Basic residues" evidence="1">
    <location>
        <begin position="80"/>
        <end position="89"/>
    </location>
</feature>
<protein>
    <recommendedName>
        <fullName evidence="4">DUF3575 domain-containing protein</fullName>
    </recommendedName>
</protein>
<feature type="compositionally biased region" description="Basic and acidic residues" evidence="1">
    <location>
        <begin position="96"/>
        <end position="111"/>
    </location>
</feature>
<evidence type="ECO:0008006" key="4">
    <source>
        <dbReference type="Google" id="ProtNLM"/>
    </source>
</evidence>
<comment type="caution">
    <text evidence="2">The sequence shown here is derived from an EMBL/GenBank/DDBJ whole genome shotgun (WGS) entry which is preliminary data.</text>
</comment>
<evidence type="ECO:0000313" key="3">
    <source>
        <dbReference type="Proteomes" id="UP000321168"/>
    </source>
</evidence>